<protein>
    <recommendedName>
        <fullName evidence="4">glyoxylate reductase (NADP(+))</fullName>
        <ecNumber evidence="4">1.1.1.79</ecNumber>
    </recommendedName>
</protein>
<evidence type="ECO:0000256" key="5">
    <source>
        <dbReference type="RuleBase" id="RU003719"/>
    </source>
</evidence>
<dbReference type="SUPFAM" id="SSF52283">
    <property type="entry name" value="Formate/glycerate dehydrogenase catalytic domain-like"/>
    <property type="match status" value="1"/>
</dbReference>
<dbReference type="InterPro" id="IPR006139">
    <property type="entry name" value="D-isomer_2_OHA_DH_cat_dom"/>
</dbReference>
<dbReference type="Gene3D" id="3.40.50.720">
    <property type="entry name" value="NAD(P)-binding Rossmann-like Domain"/>
    <property type="match status" value="2"/>
</dbReference>
<evidence type="ECO:0000256" key="3">
    <source>
        <dbReference type="ARBA" id="ARBA00023027"/>
    </source>
</evidence>
<name>A0A1S2XPU2_CICAR</name>
<dbReference type="InterPro" id="IPR050223">
    <property type="entry name" value="D-isomer_2-hydroxyacid_DH"/>
</dbReference>
<dbReference type="GO" id="GO:0005829">
    <property type="term" value="C:cytosol"/>
    <property type="evidence" value="ECO:0007669"/>
    <property type="project" value="TreeGrafter"/>
</dbReference>
<dbReference type="PANTHER" id="PTHR10996">
    <property type="entry name" value="2-HYDROXYACID DEHYDROGENASE-RELATED"/>
    <property type="match status" value="1"/>
</dbReference>
<dbReference type="InterPro" id="IPR036291">
    <property type="entry name" value="NAD(P)-bd_dom_sf"/>
</dbReference>
<dbReference type="SUPFAM" id="SSF51735">
    <property type="entry name" value="NAD(P)-binding Rossmann-fold domains"/>
    <property type="match status" value="1"/>
</dbReference>
<dbReference type="AlphaFoldDB" id="A0A1S2XPU2"/>
<dbReference type="eggNOG" id="KOG0069">
    <property type="taxonomic scope" value="Eukaryota"/>
</dbReference>
<evidence type="ECO:0000313" key="8">
    <source>
        <dbReference type="Proteomes" id="UP000087171"/>
    </source>
</evidence>
<sequence>MEKVNDSQNNKQTKDNLPNVLVIGPPINITVLKPKHPQKYNLSKPWNAYNSPPLDHFMVENKYDPTMFQALICCAYSPINAIVLQFIPCLKLVVTSSTGTDHIDLSVCKCRGIQVANIGSLYSEDVADMAVALLIDVQIKISAADRFVRTTMRFDFPYCSNSKLGGKRVGIVGLGNVGMQVAKRLEAFGCIILYLSRKKKPFVTYTFYSNMLELAATSDALILCCPLNEQTRHMVNKEVMLALGNKGVIVNVARGPLINEDELVNCLIEGQIGGAGLDVFENEPNVPQQLLAMDNVVLSPHNAAFTTETYMATTQLVEHNLEAFFSNKPLITPIKLD</sequence>
<evidence type="ECO:0000259" key="7">
    <source>
        <dbReference type="Pfam" id="PF02826"/>
    </source>
</evidence>
<dbReference type="Pfam" id="PF02826">
    <property type="entry name" value="2-Hacid_dh_C"/>
    <property type="match status" value="1"/>
</dbReference>
<keyword evidence="2 5" id="KW-0560">Oxidoreductase</keyword>
<dbReference type="Proteomes" id="UP000087171">
    <property type="component" value="Chromosome Ca3"/>
</dbReference>
<gene>
    <name evidence="9" type="primary">LOC101509700</name>
</gene>
<dbReference type="PaxDb" id="3827-XP_004492665.1"/>
<evidence type="ECO:0000259" key="6">
    <source>
        <dbReference type="Pfam" id="PF00389"/>
    </source>
</evidence>
<dbReference type="GO" id="GO:0016618">
    <property type="term" value="F:hydroxypyruvate reductase [NAD(P)H] activity"/>
    <property type="evidence" value="ECO:0007669"/>
    <property type="project" value="UniProtKB-ARBA"/>
</dbReference>
<comment type="similarity">
    <text evidence="5">Belongs to the D-isomer specific 2-hydroxyacid dehydrogenase family.</text>
</comment>
<dbReference type="KEGG" id="cam:101509700"/>
<proteinExistence type="inferred from homology"/>
<organism evidence="8 9">
    <name type="scientific">Cicer arietinum</name>
    <name type="common">Chickpea</name>
    <name type="synonym">Garbanzo</name>
    <dbReference type="NCBI Taxonomy" id="3827"/>
    <lineage>
        <taxon>Eukaryota</taxon>
        <taxon>Viridiplantae</taxon>
        <taxon>Streptophyta</taxon>
        <taxon>Embryophyta</taxon>
        <taxon>Tracheophyta</taxon>
        <taxon>Spermatophyta</taxon>
        <taxon>Magnoliopsida</taxon>
        <taxon>eudicotyledons</taxon>
        <taxon>Gunneridae</taxon>
        <taxon>Pentapetalae</taxon>
        <taxon>rosids</taxon>
        <taxon>fabids</taxon>
        <taxon>Fabales</taxon>
        <taxon>Fabaceae</taxon>
        <taxon>Papilionoideae</taxon>
        <taxon>50 kb inversion clade</taxon>
        <taxon>NPAAA clade</taxon>
        <taxon>Hologalegina</taxon>
        <taxon>IRL clade</taxon>
        <taxon>Cicereae</taxon>
        <taxon>Cicer</taxon>
    </lineage>
</organism>
<evidence type="ECO:0000313" key="9">
    <source>
        <dbReference type="RefSeq" id="XP_004492665.1"/>
    </source>
</evidence>
<dbReference type="OrthoDB" id="298012at2759"/>
<dbReference type="CDD" id="cd12156">
    <property type="entry name" value="HPPR"/>
    <property type="match status" value="1"/>
</dbReference>
<evidence type="ECO:0000256" key="1">
    <source>
        <dbReference type="ARBA" id="ARBA00022857"/>
    </source>
</evidence>
<evidence type="ECO:0000256" key="4">
    <source>
        <dbReference type="ARBA" id="ARBA00066661"/>
    </source>
</evidence>
<dbReference type="FunFam" id="3.40.50.720:FF:000213">
    <property type="entry name" value="Putative 2-hydroxyacid dehydrogenase"/>
    <property type="match status" value="1"/>
</dbReference>
<dbReference type="RefSeq" id="XP_004492665.1">
    <property type="nucleotide sequence ID" value="XM_004492608.3"/>
</dbReference>
<reference evidence="8" key="1">
    <citation type="journal article" date="2013" name="Nat. Biotechnol.">
        <title>Draft genome sequence of chickpea (Cicer arietinum) provides a resource for trait improvement.</title>
        <authorList>
            <person name="Varshney R.K."/>
            <person name="Song C."/>
            <person name="Saxena R.K."/>
            <person name="Azam S."/>
            <person name="Yu S."/>
            <person name="Sharpe A.G."/>
            <person name="Cannon S."/>
            <person name="Baek J."/>
            <person name="Rosen B.D."/>
            <person name="Tar'an B."/>
            <person name="Millan T."/>
            <person name="Zhang X."/>
            <person name="Ramsay L.D."/>
            <person name="Iwata A."/>
            <person name="Wang Y."/>
            <person name="Nelson W."/>
            <person name="Farmer A.D."/>
            <person name="Gaur P.M."/>
            <person name="Soderlund C."/>
            <person name="Penmetsa R.V."/>
            <person name="Xu C."/>
            <person name="Bharti A.K."/>
            <person name="He W."/>
            <person name="Winter P."/>
            <person name="Zhao S."/>
            <person name="Hane J.K."/>
            <person name="Carrasquilla-Garcia N."/>
            <person name="Condie J.A."/>
            <person name="Upadhyaya H.D."/>
            <person name="Luo M.C."/>
            <person name="Thudi M."/>
            <person name="Gowda C.L."/>
            <person name="Singh N.P."/>
            <person name="Lichtenzveig J."/>
            <person name="Gali K.K."/>
            <person name="Rubio J."/>
            <person name="Nadarajan N."/>
            <person name="Dolezel J."/>
            <person name="Bansal K.C."/>
            <person name="Xu X."/>
            <person name="Edwards D."/>
            <person name="Zhang G."/>
            <person name="Kahl G."/>
            <person name="Gil J."/>
            <person name="Singh K.B."/>
            <person name="Datta S.K."/>
            <person name="Jackson S.A."/>
            <person name="Wang J."/>
            <person name="Cook D.R."/>
        </authorList>
    </citation>
    <scope>NUCLEOTIDE SEQUENCE [LARGE SCALE GENOMIC DNA]</scope>
    <source>
        <strain evidence="8">cv. CDC Frontier</strain>
    </source>
</reference>
<dbReference type="GeneID" id="101509700"/>
<dbReference type="GO" id="GO:0009853">
    <property type="term" value="P:photorespiration"/>
    <property type="evidence" value="ECO:0007669"/>
    <property type="project" value="UniProtKB-ARBA"/>
</dbReference>
<dbReference type="Pfam" id="PF00389">
    <property type="entry name" value="2-Hacid_dh"/>
    <property type="match status" value="1"/>
</dbReference>
<dbReference type="GO" id="GO:0030267">
    <property type="term" value="F:glyoxylate reductase (NADPH) activity"/>
    <property type="evidence" value="ECO:0007669"/>
    <property type="project" value="UniProtKB-EC"/>
</dbReference>
<accession>A0A1S2XPU2</accession>
<evidence type="ECO:0000256" key="2">
    <source>
        <dbReference type="ARBA" id="ARBA00023002"/>
    </source>
</evidence>
<keyword evidence="3" id="KW-0520">NAD</keyword>
<reference evidence="9" key="2">
    <citation type="submission" date="2025-08" db="UniProtKB">
        <authorList>
            <consortium name="RefSeq"/>
        </authorList>
    </citation>
    <scope>IDENTIFICATION</scope>
    <source>
        <tissue evidence="9">Etiolated seedlings</tissue>
    </source>
</reference>
<dbReference type="GO" id="GO:0051287">
    <property type="term" value="F:NAD binding"/>
    <property type="evidence" value="ECO:0007669"/>
    <property type="project" value="InterPro"/>
</dbReference>
<feature type="domain" description="D-isomer specific 2-hydroxyacid dehydrogenase NAD-binding" evidence="7">
    <location>
        <begin position="132"/>
        <end position="303"/>
    </location>
</feature>
<feature type="domain" description="D-isomer specific 2-hydroxyacid dehydrogenase catalytic" evidence="6">
    <location>
        <begin position="68"/>
        <end position="334"/>
    </location>
</feature>
<keyword evidence="8" id="KW-1185">Reference proteome</keyword>
<dbReference type="STRING" id="3827.A0A1S2XPU2"/>
<dbReference type="EC" id="1.1.1.79" evidence="4"/>
<dbReference type="PANTHER" id="PTHR10996:SF234">
    <property type="entry name" value="D-GLYCERATE DEHYDROGENASE_HYDROXYPYRUVATE REDUCTASE"/>
    <property type="match status" value="1"/>
</dbReference>
<keyword evidence="1" id="KW-0521">NADP</keyword>
<dbReference type="InterPro" id="IPR006140">
    <property type="entry name" value="D-isomer_DH_NAD-bd"/>
</dbReference>